<protein>
    <recommendedName>
        <fullName evidence="3">Nitrogen fixation protein FixH</fullName>
    </recommendedName>
</protein>
<reference evidence="1 2" key="1">
    <citation type="submission" date="2019-03" db="EMBL/GenBank/DDBJ databases">
        <authorList>
            <person name="Kim M.K.M."/>
        </authorList>
    </citation>
    <scope>NUCLEOTIDE SEQUENCE [LARGE SCALE GENOMIC DNA]</scope>
    <source>
        <strain evidence="1 2">17J68-15</strain>
    </source>
</reference>
<evidence type="ECO:0000313" key="1">
    <source>
        <dbReference type="EMBL" id="TCZ74858.1"/>
    </source>
</evidence>
<proteinExistence type="predicted"/>
<keyword evidence="2" id="KW-1185">Reference proteome</keyword>
<dbReference type="OrthoDB" id="1493774at2"/>
<gene>
    <name evidence="1" type="ORF">E0486_00705</name>
</gene>
<dbReference type="InterPro" id="IPR008620">
    <property type="entry name" value="FixH"/>
</dbReference>
<organism evidence="1 2">
    <name type="scientific">Flaviaesturariibacter aridisoli</name>
    <dbReference type="NCBI Taxonomy" id="2545761"/>
    <lineage>
        <taxon>Bacteria</taxon>
        <taxon>Pseudomonadati</taxon>
        <taxon>Bacteroidota</taxon>
        <taxon>Chitinophagia</taxon>
        <taxon>Chitinophagales</taxon>
        <taxon>Chitinophagaceae</taxon>
        <taxon>Flaviaestuariibacter</taxon>
    </lineage>
</organism>
<accession>A0A4R4EAF8</accession>
<dbReference type="AlphaFoldDB" id="A0A4R4EAF8"/>
<dbReference type="RefSeq" id="WP_131850214.1">
    <property type="nucleotide sequence ID" value="NZ_SKFH01000001.1"/>
</dbReference>
<evidence type="ECO:0008006" key="3">
    <source>
        <dbReference type="Google" id="ProtNLM"/>
    </source>
</evidence>
<dbReference type="EMBL" id="SKFH01000001">
    <property type="protein sequence ID" value="TCZ74858.1"/>
    <property type="molecule type" value="Genomic_DNA"/>
</dbReference>
<dbReference type="Pfam" id="PF05751">
    <property type="entry name" value="FixH"/>
    <property type="match status" value="1"/>
</dbReference>
<evidence type="ECO:0000313" key="2">
    <source>
        <dbReference type="Proteomes" id="UP000295164"/>
    </source>
</evidence>
<comment type="caution">
    <text evidence="1">The sequence shown here is derived from an EMBL/GenBank/DDBJ whole genome shotgun (WGS) entry which is preliminary data.</text>
</comment>
<name>A0A4R4EAF8_9BACT</name>
<dbReference type="Proteomes" id="UP000295164">
    <property type="component" value="Unassembled WGS sequence"/>
</dbReference>
<sequence length="145" mass="16558">MRISWGHKIAAVYITFISGITFLVFKANAQHFDLVTENYYEQELKYQDVIDQQKNVSGLSAAPRYGTTAGTVQVALPAEFEGRQWKGHLYLYRPSSAALDLHKDVPGNGRAFVWVLPKQLEGSYRLKFSWELDGKKFYDESVVSF</sequence>